<gene>
    <name evidence="8" type="ORF">JGS22_013550</name>
</gene>
<feature type="domain" description="GtrA/DPMS transmembrane" evidence="7">
    <location>
        <begin position="20"/>
        <end position="141"/>
    </location>
</feature>
<evidence type="ECO:0000256" key="4">
    <source>
        <dbReference type="ARBA" id="ARBA00022989"/>
    </source>
</evidence>
<feature type="transmembrane region" description="Helical" evidence="6">
    <location>
        <begin position="85"/>
        <end position="106"/>
    </location>
</feature>
<feature type="transmembrane region" description="Helical" evidence="6">
    <location>
        <begin position="21"/>
        <end position="40"/>
    </location>
</feature>
<dbReference type="InterPro" id="IPR007267">
    <property type="entry name" value="GtrA_DPMS_TM"/>
</dbReference>
<reference evidence="8" key="1">
    <citation type="submission" date="2021-06" db="EMBL/GenBank/DDBJ databases">
        <title>Sequencing of actinobacteria type strains.</title>
        <authorList>
            <person name="Nguyen G.-S."/>
            <person name="Wentzel A."/>
        </authorList>
    </citation>
    <scope>NUCLEOTIDE SEQUENCE</scope>
    <source>
        <strain evidence="8">P38-E01</strain>
    </source>
</reference>
<dbReference type="GO" id="GO:0005886">
    <property type="term" value="C:plasma membrane"/>
    <property type="evidence" value="ECO:0007669"/>
    <property type="project" value="TreeGrafter"/>
</dbReference>
<dbReference type="InterPro" id="IPR051401">
    <property type="entry name" value="GtrA_CellWall_Glycosyl"/>
</dbReference>
<organism evidence="8 9">
    <name type="scientific">Streptomyces tardus</name>
    <dbReference type="NCBI Taxonomy" id="2780544"/>
    <lineage>
        <taxon>Bacteria</taxon>
        <taxon>Bacillati</taxon>
        <taxon>Actinomycetota</taxon>
        <taxon>Actinomycetes</taxon>
        <taxon>Kitasatosporales</taxon>
        <taxon>Streptomycetaceae</taxon>
        <taxon>Streptomyces</taxon>
    </lineage>
</organism>
<dbReference type="Proteomes" id="UP000694501">
    <property type="component" value="Unassembled WGS sequence"/>
</dbReference>
<evidence type="ECO:0000256" key="5">
    <source>
        <dbReference type="ARBA" id="ARBA00023136"/>
    </source>
</evidence>
<keyword evidence="4 6" id="KW-1133">Transmembrane helix</keyword>
<evidence type="ECO:0000256" key="2">
    <source>
        <dbReference type="ARBA" id="ARBA00009399"/>
    </source>
</evidence>
<keyword evidence="5 6" id="KW-0472">Membrane</keyword>
<dbReference type="EMBL" id="JAELVF020000001">
    <property type="protein sequence ID" value="MBU7598611.1"/>
    <property type="molecule type" value="Genomic_DNA"/>
</dbReference>
<proteinExistence type="inferred from homology"/>
<dbReference type="RefSeq" id="WP_211040982.1">
    <property type="nucleotide sequence ID" value="NZ_JAELVF020000001.1"/>
</dbReference>
<feature type="transmembrane region" description="Helical" evidence="6">
    <location>
        <begin position="118"/>
        <end position="135"/>
    </location>
</feature>
<evidence type="ECO:0000256" key="3">
    <source>
        <dbReference type="ARBA" id="ARBA00022692"/>
    </source>
</evidence>
<dbReference type="Pfam" id="PF04138">
    <property type="entry name" value="GtrA_DPMS_TM"/>
    <property type="match status" value="1"/>
</dbReference>
<dbReference type="GO" id="GO:0000271">
    <property type="term" value="P:polysaccharide biosynthetic process"/>
    <property type="evidence" value="ECO:0007669"/>
    <property type="project" value="InterPro"/>
</dbReference>
<accession>A0A949N8J4</accession>
<comment type="similarity">
    <text evidence="2">Belongs to the GtrA family.</text>
</comment>
<comment type="subcellular location">
    <subcellularLocation>
        <location evidence="1">Membrane</location>
        <topology evidence="1">Multi-pass membrane protein</topology>
    </subcellularLocation>
</comment>
<evidence type="ECO:0000256" key="6">
    <source>
        <dbReference type="SAM" id="Phobius"/>
    </source>
</evidence>
<keyword evidence="9" id="KW-1185">Reference proteome</keyword>
<feature type="transmembrane region" description="Helical" evidence="6">
    <location>
        <begin position="46"/>
        <end position="64"/>
    </location>
</feature>
<evidence type="ECO:0000256" key="1">
    <source>
        <dbReference type="ARBA" id="ARBA00004141"/>
    </source>
</evidence>
<dbReference type="PANTHER" id="PTHR38459:SF1">
    <property type="entry name" value="PROPHAGE BACTOPRENOL-LINKED GLUCOSE TRANSLOCASE HOMOLOG"/>
    <property type="match status" value="1"/>
</dbReference>
<sequence length="169" mass="18911">MGEKRTLSSRLRQLAGELGKFGTVGAFGFLVNVVVFNLCLRTFELASVRSGVIATFAAICCNYVGHRYWTYQDSDKSRVRREVTLFMVFSGFGMAIENGVLALSHYGFGFTSPLADNIAKNVIGLGLASIFRFWSFRTWVFRTDPDSSAGRLLGLSAEEKRENRRMLLK</sequence>
<dbReference type="AlphaFoldDB" id="A0A949N8J4"/>
<name>A0A949N8J4_9ACTN</name>
<evidence type="ECO:0000259" key="7">
    <source>
        <dbReference type="Pfam" id="PF04138"/>
    </source>
</evidence>
<comment type="caution">
    <text evidence="8">The sequence shown here is derived from an EMBL/GenBank/DDBJ whole genome shotgun (WGS) entry which is preliminary data.</text>
</comment>
<protein>
    <submittedName>
        <fullName evidence="8">GtrA family protein</fullName>
    </submittedName>
</protein>
<dbReference type="PANTHER" id="PTHR38459">
    <property type="entry name" value="PROPHAGE BACTOPRENOL-LINKED GLUCOSE TRANSLOCASE HOMOLOG"/>
    <property type="match status" value="1"/>
</dbReference>
<evidence type="ECO:0000313" key="9">
    <source>
        <dbReference type="Proteomes" id="UP000694501"/>
    </source>
</evidence>
<keyword evidence="3 6" id="KW-0812">Transmembrane</keyword>
<evidence type="ECO:0000313" key="8">
    <source>
        <dbReference type="EMBL" id="MBU7598611.1"/>
    </source>
</evidence>